<dbReference type="Proteomes" id="UP000281084">
    <property type="component" value="Unassembled WGS sequence"/>
</dbReference>
<keyword evidence="6 14" id="KW-0732">Signal</keyword>
<keyword evidence="8 13" id="KW-0798">TonB box</keyword>
<name>A0A3A8G4D1_9GAMM</name>
<reference evidence="17 18" key="1">
    <citation type="submission" date="2018-09" db="EMBL/GenBank/DDBJ databases">
        <title>The draft genome of Acinetobacter spp. strains.</title>
        <authorList>
            <person name="Qin J."/>
            <person name="Feng Y."/>
            <person name="Zong Z."/>
        </authorList>
    </citation>
    <scope>NUCLEOTIDE SEQUENCE [LARGE SCALE GENOMIC DNA]</scope>
    <source>
        <strain evidence="17 18">WCHAc060002</strain>
    </source>
</reference>
<dbReference type="EMBL" id="RAXZ01000005">
    <property type="protein sequence ID" value="RKG54002.1"/>
    <property type="molecule type" value="Genomic_DNA"/>
</dbReference>
<sequence length="738" mass="81391">MGHIKNHKRRAHLAAASLISISSPLAFASDDKNVQQMDKITVVTEQQDSYYIKESSNTKITTPLLDTARTINIISKKEIDERGATSLQDILRTTPGVTLGAGEGGTPMGDRPFIRGYEASTDILIDGMRDFARGSHEAFNLEAVEVTKGPGSVYSGRGSTGGTINLITKKPKDHTESEVTSEYQNSGKGQTKYRFTTDNNVVLSDHIAVRLNAMLDQGEVARRNDVDVDRWGIAPTITFGLNTPTRFTAGYSRLEFNDTPDMGLPFSNAKNPDRKTPIETMPFETNFGRPDIDFRNYTSESFDLSLQHDFNEKFKLNFVARDLETIQDYFFTRLSFGCAASSGTACETESNGLTYERNDRTSYRTSHVNSAQINLQGEFNTGAIKHNLVTGVDYSKERIGNKTMTVTGAGREVTDFYNPTNPAHPNFNIAYGDHEKAGEIKNLGVYVTDTIGLNDKLDLNLGIRFDDYESTNFKDTVSDNLVSYQVGSIFKITPNGRLYANYATSLNPSGDNLGQAGGADGVSSGNRLADNIDPEKSRSIEIGTKWELFDQRLGLNAALFETRKTNARSTDPQGIVTIDGENRVRGIELTATGKLTPRWDISAGYSYLDSELLDGGYVNAGTSAAPNYVANPSNGNQLKFIAKHNANLWTTYQVMDKFTVGGGATYMGKRFVDDSNDYYLPDHLRLDAFASYQLMPEFGLQLNVNNITNERIYDASHVGVFSTVAPGRSFSVKGTYRF</sequence>
<feature type="domain" description="TonB-dependent receptor plug" evidence="16">
    <location>
        <begin position="64"/>
        <end position="163"/>
    </location>
</feature>
<keyword evidence="3 12" id="KW-0813">Transport</keyword>
<gene>
    <name evidence="17" type="ORF">D7V64_06220</name>
</gene>
<evidence type="ECO:0000256" key="7">
    <source>
        <dbReference type="ARBA" id="ARBA00023065"/>
    </source>
</evidence>
<dbReference type="Pfam" id="PF00593">
    <property type="entry name" value="TonB_dep_Rec_b-barrel"/>
    <property type="match status" value="1"/>
</dbReference>
<keyword evidence="5 12" id="KW-0812">Transmembrane</keyword>
<dbReference type="InterPro" id="IPR010105">
    <property type="entry name" value="TonB_sidphr_rcpt"/>
</dbReference>
<dbReference type="InterPro" id="IPR037066">
    <property type="entry name" value="Plug_dom_sf"/>
</dbReference>
<dbReference type="Gene3D" id="2.40.170.20">
    <property type="entry name" value="TonB-dependent receptor, beta-barrel domain"/>
    <property type="match status" value="1"/>
</dbReference>
<dbReference type="InterPro" id="IPR039426">
    <property type="entry name" value="TonB-dep_rcpt-like"/>
</dbReference>
<feature type="domain" description="TonB-dependent receptor-like beta-barrel" evidence="15">
    <location>
        <begin position="241"/>
        <end position="707"/>
    </location>
</feature>
<organism evidence="17 18">
    <name type="scientific">Acinetobacter cumulans</name>
    <dbReference type="NCBI Taxonomy" id="2136182"/>
    <lineage>
        <taxon>Bacteria</taxon>
        <taxon>Pseudomonadati</taxon>
        <taxon>Pseudomonadota</taxon>
        <taxon>Gammaproteobacteria</taxon>
        <taxon>Moraxellales</taxon>
        <taxon>Moraxellaceae</taxon>
        <taxon>Acinetobacter</taxon>
    </lineage>
</organism>
<evidence type="ECO:0000256" key="6">
    <source>
        <dbReference type="ARBA" id="ARBA00022729"/>
    </source>
</evidence>
<evidence type="ECO:0000256" key="12">
    <source>
        <dbReference type="PROSITE-ProRule" id="PRU01360"/>
    </source>
</evidence>
<evidence type="ECO:0000256" key="1">
    <source>
        <dbReference type="ARBA" id="ARBA00004571"/>
    </source>
</evidence>
<dbReference type="PROSITE" id="PS52016">
    <property type="entry name" value="TONB_DEPENDENT_REC_3"/>
    <property type="match status" value="1"/>
</dbReference>
<dbReference type="GO" id="GO:0015891">
    <property type="term" value="P:siderophore transport"/>
    <property type="evidence" value="ECO:0007669"/>
    <property type="project" value="InterPro"/>
</dbReference>
<evidence type="ECO:0000259" key="15">
    <source>
        <dbReference type="Pfam" id="PF00593"/>
    </source>
</evidence>
<keyword evidence="11 12" id="KW-0998">Cell outer membrane</keyword>
<evidence type="ECO:0000256" key="4">
    <source>
        <dbReference type="ARBA" id="ARBA00022452"/>
    </source>
</evidence>
<dbReference type="GO" id="GO:0015344">
    <property type="term" value="F:siderophore uptake transmembrane transporter activity"/>
    <property type="evidence" value="ECO:0007669"/>
    <property type="project" value="TreeGrafter"/>
</dbReference>
<evidence type="ECO:0000256" key="11">
    <source>
        <dbReference type="ARBA" id="ARBA00023237"/>
    </source>
</evidence>
<dbReference type="Gene3D" id="2.170.130.10">
    <property type="entry name" value="TonB-dependent receptor, plug domain"/>
    <property type="match status" value="1"/>
</dbReference>
<evidence type="ECO:0000259" key="16">
    <source>
        <dbReference type="Pfam" id="PF07715"/>
    </source>
</evidence>
<keyword evidence="4 12" id="KW-1134">Transmembrane beta strand</keyword>
<dbReference type="InterPro" id="IPR036942">
    <property type="entry name" value="Beta-barrel_TonB_sf"/>
</dbReference>
<evidence type="ECO:0000256" key="5">
    <source>
        <dbReference type="ARBA" id="ARBA00022692"/>
    </source>
</evidence>
<dbReference type="FunFam" id="2.170.130.10:FF:000001">
    <property type="entry name" value="Catecholate siderophore TonB-dependent receptor"/>
    <property type="match status" value="1"/>
</dbReference>
<dbReference type="PANTHER" id="PTHR32552">
    <property type="entry name" value="FERRICHROME IRON RECEPTOR-RELATED"/>
    <property type="match status" value="1"/>
</dbReference>
<keyword evidence="7" id="KW-0406">Ion transport</keyword>
<comment type="similarity">
    <text evidence="2 12 13">Belongs to the TonB-dependent receptor family.</text>
</comment>
<evidence type="ECO:0000256" key="10">
    <source>
        <dbReference type="ARBA" id="ARBA00023170"/>
    </source>
</evidence>
<dbReference type="SUPFAM" id="SSF56935">
    <property type="entry name" value="Porins"/>
    <property type="match status" value="1"/>
</dbReference>
<feature type="signal peptide" evidence="14">
    <location>
        <begin position="1"/>
        <end position="28"/>
    </location>
</feature>
<accession>A0A3A8G4D1</accession>
<comment type="subcellular location">
    <subcellularLocation>
        <location evidence="1 12">Cell outer membrane</location>
        <topology evidence="1 12">Multi-pass membrane protein</topology>
    </subcellularLocation>
</comment>
<evidence type="ECO:0000256" key="14">
    <source>
        <dbReference type="SAM" id="SignalP"/>
    </source>
</evidence>
<keyword evidence="10 17" id="KW-0675">Receptor</keyword>
<dbReference type="GO" id="GO:0038023">
    <property type="term" value="F:signaling receptor activity"/>
    <property type="evidence" value="ECO:0007669"/>
    <property type="project" value="InterPro"/>
</dbReference>
<feature type="chain" id="PRO_5017206568" evidence="14">
    <location>
        <begin position="29"/>
        <end position="738"/>
    </location>
</feature>
<evidence type="ECO:0000256" key="3">
    <source>
        <dbReference type="ARBA" id="ARBA00022448"/>
    </source>
</evidence>
<keyword evidence="9 12" id="KW-0472">Membrane</keyword>
<dbReference type="InterPro" id="IPR012910">
    <property type="entry name" value="Plug_dom"/>
</dbReference>
<dbReference type="GO" id="GO:0009279">
    <property type="term" value="C:cell outer membrane"/>
    <property type="evidence" value="ECO:0007669"/>
    <property type="project" value="UniProtKB-SubCell"/>
</dbReference>
<dbReference type="AlphaFoldDB" id="A0A3A8G4D1"/>
<dbReference type="Pfam" id="PF07715">
    <property type="entry name" value="Plug"/>
    <property type="match status" value="1"/>
</dbReference>
<evidence type="ECO:0000256" key="8">
    <source>
        <dbReference type="ARBA" id="ARBA00023077"/>
    </source>
</evidence>
<protein>
    <submittedName>
        <fullName evidence="17">TonB-dependent siderophore receptor</fullName>
    </submittedName>
</protein>
<dbReference type="PANTHER" id="PTHR32552:SF83">
    <property type="entry name" value="BLR3904 PROTEIN"/>
    <property type="match status" value="1"/>
</dbReference>
<evidence type="ECO:0000256" key="9">
    <source>
        <dbReference type="ARBA" id="ARBA00023136"/>
    </source>
</evidence>
<dbReference type="NCBIfam" id="TIGR01783">
    <property type="entry name" value="TonB-siderophor"/>
    <property type="match status" value="1"/>
</dbReference>
<evidence type="ECO:0000256" key="2">
    <source>
        <dbReference type="ARBA" id="ARBA00009810"/>
    </source>
</evidence>
<dbReference type="CDD" id="cd01347">
    <property type="entry name" value="ligand_gated_channel"/>
    <property type="match status" value="1"/>
</dbReference>
<evidence type="ECO:0000313" key="17">
    <source>
        <dbReference type="EMBL" id="RKG54002.1"/>
    </source>
</evidence>
<dbReference type="InterPro" id="IPR000531">
    <property type="entry name" value="Beta-barrel_TonB"/>
</dbReference>
<comment type="caution">
    <text evidence="17">The sequence shown here is derived from an EMBL/GenBank/DDBJ whole genome shotgun (WGS) entry which is preliminary data.</text>
</comment>
<evidence type="ECO:0000313" key="18">
    <source>
        <dbReference type="Proteomes" id="UP000281084"/>
    </source>
</evidence>
<proteinExistence type="inferred from homology"/>
<evidence type="ECO:0000256" key="13">
    <source>
        <dbReference type="RuleBase" id="RU003357"/>
    </source>
</evidence>